<dbReference type="InterPro" id="IPR015867">
    <property type="entry name" value="N-reg_PII/ATP_PRibTrfase_C"/>
</dbReference>
<protein>
    <submittedName>
        <fullName evidence="1">NIF3 1</fullName>
    </submittedName>
</protein>
<reference evidence="1 2" key="1">
    <citation type="submission" date="2013-12" db="EMBL/GenBank/DDBJ databases">
        <authorList>
            <consortium name="DOE Joint Genome Institute"/>
            <person name="Kappler U."/>
            <person name="Huntemann M."/>
            <person name="Han J."/>
            <person name="Chen A."/>
            <person name="Kyrpides N."/>
            <person name="Mavromatis K."/>
            <person name="Markowitz V."/>
            <person name="Palaniappan K."/>
            <person name="Ivanova N."/>
            <person name="Schaumberg A."/>
            <person name="Pati A."/>
            <person name="Liolios K."/>
            <person name="Nordberg H.P."/>
            <person name="Cantor M.N."/>
            <person name="Hua S.X."/>
            <person name="Woyke T."/>
        </authorList>
    </citation>
    <scope>NUCLEOTIDE SEQUENCE [LARGE SCALE GENOMIC DNA]</scope>
    <source>
        <strain evidence="2">AL2</strain>
    </source>
</reference>
<dbReference type="Proteomes" id="UP000005380">
    <property type="component" value="Chromosome"/>
</dbReference>
<name>W0DUL4_9GAMM</name>
<dbReference type="eggNOG" id="COG3323">
    <property type="taxonomic scope" value="Bacteria"/>
</dbReference>
<dbReference type="InParanoid" id="W0DUL4"/>
<dbReference type="PANTHER" id="PTHR41774:SF1">
    <property type="entry name" value="NGG1P INTERACTING FACTOR NIF3"/>
    <property type="match status" value="1"/>
</dbReference>
<gene>
    <name evidence="1" type="ORF">THIAE_03545</name>
</gene>
<dbReference type="PANTHER" id="PTHR41774">
    <property type="match status" value="1"/>
</dbReference>
<dbReference type="EMBL" id="CP007030">
    <property type="protein sequence ID" value="AHF00983.1"/>
    <property type="molecule type" value="Genomic_DNA"/>
</dbReference>
<accession>W0DUL4</accession>
<organism evidence="1 2">
    <name type="scientific">Thiomicrospira aerophila AL3</name>
    <dbReference type="NCBI Taxonomy" id="717772"/>
    <lineage>
        <taxon>Bacteria</taxon>
        <taxon>Pseudomonadati</taxon>
        <taxon>Pseudomonadota</taxon>
        <taxon>Gammaproteobacteria</taxon>
        <taxon>Thiotrichales</taxon>
        <taxon>Piscirickettsiaceae</taxon>
        <taxon>Thiomicrospira</taxon>
    </lineage>
</organism>
<dbReference type="SUPFAM" id="SSF102705">
    <property type="entry name" value="NIF3 (NGG1p interacting factor 3)-like"/>
    <property type="match status" value="1"/>
</dbReference>
<dbReference type="AlphaFoldDB" id="W0DUL4"/>
<evidence type="ECO:0000313" key="1">
    <source>
        <dbReference type="EMBL" id="AHF00983.1"/>
    </source>
</evidence>
<dbReference type="RefSeq" id="WP_006459246.1">
    <property type="nucleotide sequence ID" value="NZ_CP007030.1"/>
</dbReference>
<dbReference type="STRING" id="717772.THIAE_03545"/>
<dbReference type="HOGENOM" id="CLU_120084_3_0_6"/>
<dbReference type="InterPro" id="IPR036069">
    <property type="entry name" value="DUF34/NIF3_sf"/>
</dbReference>
<sequence length="105" mass="11279">MSSYKLIVFVPQASIDQVKSALFAAGAGRLGNYDACSWQVLGEGQFRPLAGSQPAIGQQGQVERVAEYRLETLVAEADLTAVVAALKLAHPYEEPAYEVVQLVNV</sequence>
<evidence type="ECO:0000313" key="2">
    <source>
        <dbReference type="Proteomes" id="UP000005380"/>
    </source>
</evidence>
<keyword evidence="2" id="KW-1185">Reference proteome</keyword>
<dbReference type="FunFam" id="3.30.70.120:FF:000006">
    <property type="entry name" value="GTP cyclohydrolase 1 type 2 homolog"/>
    <property type="match status" value="1"/>
</dbReference>
<dbReference type="OrthoDB" id="9795763at2"/>
<dbReference type="KEGG" id="tao:THIAE_03545"/>
<dbReference type="Gene3D" id="3.30.70.120">
    <property type="match status" value="1"/>
</dbReference>
<proteinExistence type="predicted"/>